<reference evidence="3" key="1">
    <citation type="journal article" date="2019" name="Int. J. Syst. Evol. Microbiol.">
        <title>The Global Catalogue of Microorganisms (GCM) 10K type strain sequencing project: providing services to taxonomists for standard genome sequencing and annotation.</title>
        <authorList>
            <consortium name="The Broad Institute Genomics Platform"/>
            <consortium name="The Broad Institute Genome Sequencing Center for Infectious Disease"/>
            <person name="Wu L."/>
            <person name="Ma J."/>
        </authorList>
    </citation>
    <scope>NUCLEOTIDE SEQUENCE [LARGE SCALE GENOMIC DNA]</scope>
    <source>
        <strain evidence="3">CGMCC 1.15809</strain>
    </source>
</reference>
<dbReference type="RefSeq" id="WP_345092848.1">
    <property type="nucleotide sequence ID" value="NZ_BAAAWG010000024.1"/>
</dbReference>
<evidence type="ECO:0000313" key="2">
    <source>
        <dbReference type="EMBL" id="MFC5897447.1"/>
    </source>
</evidence>
<accession>A0ABW1FU00</accession>
<name>A0ABW1FU00_9ACTN</name>
<evidence type="ECO:0000313" key="3">
    <source>
        <dbReference type="Proteomes" id="UP001596241"/>
    </source>
</evidence>
<dbReference type="EMBL" id="JBHSPW010000022">
    <property type="protein sequence ID" value="MFC5897447.1"/>
    <property type="molecule type" value="Genomic_DNA"/>
</dbReference>
<feature type="region of interest" description="Disordered" evidence="1">
    <location>
        <begin position="135"/>
        <end position="174"/>
    </location>
</feature>
<organism evidence="2 3">
    <name type="scientific">Streptomyces ramulosus</name>
    <dbReference type="NCBI Taxonomy" id="47762"/>
    <lineage>
        <taxon>Bacteria</taxon>
        <taxon>Bacillati</taxon>
        <taxon>Actinomycetota</taxon>
        <taxon>Actinomycetes</taxon>
        <taxon>Kitasatosporales</taxon>
        <taxon>Streptomycetaceae</taxon>
        <taxon>Streptomyces</taxon>
    </lineage>
</organism>
<protein>
    <submittedName>
        <fullName evidence="2">Uncharacterized protein</fullName>
    </submittedName>
</protein>
<evidence type="ECO:0000256" key="1">
    <source>
        <dbReference type="SAM" id="MobiDB-lite"/>
    </source>
</evidence>
<gene>
    <name evidence="2" type="ORF">ACFP3M_32050</name>
</gene>
<keyword evidence="3" id="KW-1185">Reference proteome</keyword>
<sequence>MQTARSSSEFARPVSDLGAVTARAHEVALRGHAELQALAASQYAVMGGGQEHLARLVEAVANTGLGAALCSRSIHLRTEVLLYEDADTTPASSRECLTGAVDRLLAAADGCKIVAHHLSRRLASAAARSADQKRIADALSQSAASPSAAAAPTTTPSGAAAAGHRPPVATHRPR</sequence>
<proteinExistence type="predicted"/>
<dbReference type="Proteomes" id="UP001596241">
    <property type="component" value="Unassembled WGS sequence"/>
</dbReference>
<feature type="compositionally biased region" description="Low complexity" evidence="1">
    <location>
        <begin position="142"/>
        <end position="163"/>
    </location>
</feature>
<comment type="caution">
    <text evidence="2">The sequence shown here is derived from an EMBL/GenBank/DDBJ whole genome shotgun (WGS) entry which is preliminary data.</text>
</comment>